<comment type="caution">
    <text evidence="2">The sequence shown here is derived from an EMBL/GenBank/DDBJ whole genome shotgun (WGS) entry which is preliminary data.</text>
</comment>
<dbReference type="Proteomes" id="UP000245956">
    <property type="component" value="Unassembled WGS sequence"/>
</dbReference>
<gene>
    <name evidence="2" type="ORF">PCL_08895</name>
</gene>
<organism evidence="2 3">
    <name type="scientific">Purpureocillium lilacinum</name>
    <name type="common">Paecilomyces lilacinus</name>
    <dbReference type="NCBI Taxonomy" id="33203"/>
    <lineage>
        <taxon>Eukaryota</taxon>
        <taxon>Fungi</taxon>
        <taxon>Dikarya</taxon>
        <taxon>Ascomycota</taxon>
        <taxon>Pezizomycotina</taxon>
        <taxon>Sordariomycetes</taxon>
        <taxon>Hypocreomycetidae</taxon>
        <taxon>Hypocreales</taxon>
        <taxon>Ophiocordycipitaceae</taxon>
        <taxon>Purpureocillium</taxon>
    </lineage>
</organism>
<proteinExistence type="predicted"/>
<dbReference type="EMBL" id="LCWV01000004">
    <property type="protein sequence ID" value="PWI73619.1"/>
    <property type="molecule type" value="Genomic_DNA"/>
</dbReference>
<protein>
    <submittedName>
        <fullName evidence="2">Uncharacterized protein</fullName>
    </submittedName>
</protein>
<dbReference type="AlphaFoldDB" id="A0A2U3EGI3"/>
<evidence type="ECO:0000313" key="3">
    <source>
        <dbReference type="Proteomes" id="UP000245956"/>
    </source>
</evidence>
<accession>A0A2U3EGI3</accession>
<evidence type="ECO:0000256" key="1">
    <source>
        <dbReference type="SAM" id="MobiDB-lite"/>
    </source>
</evidence>
<reference evidence="2 3" key="1">
    <citation type="journal article" date="2016" name="Front. Microbiol.">
        <title>Genome and transcriptome sequences reveal the specific parasitism of the nematophagous Purpureocillium lilacinum 36-1.</title>
        <authorList>
            <person name="Xie J."/>
            <person name="Li S."/>
            <person name="Mo C."/>
            <person name="Xiao X."/>
            <person name="Peng D."/>
            <person name="Wang G."/>
            <person name="Xiao Y."/>
        </authorList>
    </citation>
    <scope>NUCLEOTIDE SEQUENCE [LARGE SCALE GENOMIC DNA]</scope>
    <source>
        <strain evidence="2 3">36-1</strain>
    </source>
</reference>
<sequence>MSSGRSFLRRQALDSCASGTLKHRNRHRKLKPIRVSPTTTIITITITILRPLVSLRRPPARKPAAVVTTQVGSHDAPLTSCFSSCPATSGRPATRIAPSLRMSAQSAPSFGLNRNPRSCRQPDACHAAQTCPPMRTRAHACMHVIVIVTASPTTPGRPPWTPATRPIEPQKGPGQVPKREGFRRSTPSALTNTGLAVPPPCLAAINLGFDLQTTPSNRARAPVFALPSQP</sequence>
<name>A0A2U3EGI3_PURLI</name>
<evidence type="ECO:0000313" key="2">
    <source>
        <dbReference type="EMBL" id="PWI73619.1"/>
    </source>
</evidence>
<feature type="region of interest" description="Disordered" evidence="1">
    <location>
        <begin position="153"/>
        <end position="193"/>
    </location>
</feature>